<sequence>SKFDAPRMYSLTPPKSPPPCRCLLCWERALAEGWSPCLSLSVIRAIPTLTSQPPSLDPQSCNVNGIPLTKSRVNTCGYHAMPLKRDARCNASVQTQEVSGLCYAFAAAAKLQMPPNSVNNIDICIQAPTFTITPPPQRSPYPTLLIKAERLQKKASDKDHLSSGLIPTTSVTTVAYKHMEATFFTFLTLK</sequence>
<proteinExistence type="predicted"/>
<evidence type="ECO:0000313" key="2">
    <source>
        <dbReference type="Proteomes" id="UP001057452"/>
    </source>
</evidence>
<organism evidence="1 2">
    <name type="scientific">Chaenocephalus aceratus</name>
    <name type="common">Blackfin icefish</name>
    <name type="synonym">Chaenichthys aceratus</name>
    <dbReference type="NCBI Taxonomy" id="36190"/>
    <lineage>
        <taxon>Eukaryota</taxon>
        <taxon>Metazoa</taxon>
        <taxon>Chordata</taxon>
        <taxon>Craniata</taxon>
        <taxon>Vertebrata</taxon>
        <taxon>Euteleostomi</taxon>
        <taxon>Actinopterygii</taxon>
        <taxon>Neopterygii</taxon>
        <taxon>Teleostei</taxon>
        <taxon>Neoteleostei</taxon>
        <taxon>Acanthomorphata</taxon>
        <taxon>Eupercaria</taxon>
        <taxon>Perciformes</taxon>
        <taxon>Notothenioidei</taxon>
        <taxon>Channichthyidae</taxon>
        <taxon>Chaenocephalus</taxon>
    </lineage>
</organism>
<name>A0ACB9VXD4_CHAAC</name>
<dbReference type="Proteomes" id="UP001057452">
    <property type="component" value="Chromosome 15"/>
</dbReference>
<feature type="non-terminal residue" evidence="1">
    <location>
        <position position="190"/>
    </location>
</feature>
<protein>
    <submittedName>
        <fullName evidence="1">Uncharacterized protein</fullName>
    </submittedName>
</protein>
<gene>
    <name evidence="1" type="ORF">KUCAC02_026022</name>
</gene>
<feature type="non-terminal residue" evidence="1">
    <location>
        <position position="1"/>
    </location>
</feature>
<keyword evidence="2" id="KW-1185">Reference proteome</keyword>
<accession>A0ACB9VXD4</accession>
<evidence type="ECO:0000313" key="1">
    <source>
        <dbReference type="EMBL" id="KAI4804392.1"/>
    </source>
</evidence>
<reference evidence="1" key="1">
    <citation type="submission" date="2022-05" db="EMBL/GenBank/DDBJ databases">
        <title>Chromosome-level genome of Chaenocephalus aceratus.</title>
        <authorList>
            <person name="Park H."/>
        </authorList>
    </citation>
    <scope>NUCLEOTIDE SEQUENCE</scope>
    <source>
        <strain evidence="1">KU_202001</strain>
    </source>
</reference>
<dbReference type="EMBL" id="CM043799">
    <property type="protein sequence ID" value="KAI4804392.1"/>
    <property type="molecule type" value="Genomic_DNA"/>
</dbReference>
<comment type="caution">
    <text evidence="1">The sequence shown here is derived from an EMBL/GenBank/DDBJ whole genome shotgun (WGS) entry which is preliminary data.</text>
</comment>